<evidence type="ECO:0000256" key="2">
    <source>
        <dbReference type="ARBA" id="ARBA00022723"/>
    </source>
</evidence>
<organism evidence="4 5">
    <name type="scientific">Lithospermum erythrorhizon</name>
    <name type="common">Purple gromwell</name>
    <name type="synonym">Lithospermum officinale var. erythrorhizon</name>
    <dbReference type="NCBI Taxonomy" id="34254"/>
    <lineage>
        <taxon>Eukaryota</taxon>
        <taxon>Viridiplantae</taxon>
        <taxon>Streptophyta</taxon>
        <taxon>Embryophyta</taxon>
        <taxon>Tracheophyta</taxon>
        <taxon>Spermatophyta</taxon>
        <taxon>Magnoliopsida</taxon>
        <taxon>eudicotyledons</taxon>
        <taxon>Gunneridae</taxon>
        <taxon>Pentapetalae</taxon>
        <taxon>asterids</taxon>
        <taxon>lamiids</taxon>
        <taxon>Boraginales</taxon>
        <taxon>Boraginaceae</taxon>
        <taxon>Boraginoideae</taxon>
        <taxon>Lithospermeae</taxon>
        <taxon>Lithospermum</taxon>
    </lineage>
</organism>
<dbReference type="GO" id="GO:0046872">
    <property type="term" value="F:metal ion binding"/>
    <property type="evidence" value="ECO:0007669"/>
    <property type="project" value="UniProtKB-KW"/>
</dbReference>
<dbReference type="EMBL" id="BAABME010001066">
    <property type="protein sequence ID" value="GAA0147325.1"/>
    <property type="molecule type" value="Genomic_DNA"/>
</dbReference>
<evidence type="ECO:0000259" key="3">
    <source>
        <dbReference type="Pfam" id="PF13359"/>
    </source>
</evidence>
<comment type="cofactor">
    <cofactor evidence="1">
        <name>a divalent metal cation</name>
        <dbReference type="ChEBI" id="CHEBI:60240"/>
    </cofactor>
</comment>
<evidence type="ECO:0000256" key="1">
    <source>
        <dbReference type="ARBA" id="ARBA00001968"/>
    </source>
</evidence>
<dbReference type="InterPro" id="IPR027806">
    <property type="entry name" value="HARBI1_dom"/>
</dbReference>
<sequence>MFDVTQDFVSFSTTKKRKTNTNIIPTQESKLERTCSFQELMNRLFPEEIDPQVDESHHLFQNQPFLEERGAKSEEIVDEDSIKAWCDQYNSVDCPDEEFKKAFRMSKSTFELICRDLEPVVNKQDTMLRSAIPVRQRVTVCIWRLATENGGVKKGFEMFSEISNVGGALLYTTHIPIIAPKDRVAMYYNKKQTERNQKTSYSVSVQGVVDNQGIFTDVSIGWPGSMPDDKVLEKSSISQRANMGLMKESGFGWKFRASIDGLVSDIQSKVVLSTKEDRDETSRFACGTYGLLCFA</sequence>
<evidence type="ECO:0000313" key="5">
    <source>
        <dbReference type="Proteomes" id="UP001454036"/>
    </source>
</evidence>
<proteinExistence type="predicted"/>
<dbReference type="Pfam" id="PF13359">
    <property type="entry name" value="DDE_Tnp_4"/>
    <property type="match status" value="1"/>
</dbReference>
<reference evidence="4 5" key="1">
    <citation type="submission" date="2024-01" db="EMBL/GenBank/DDBJ databases">
        <title>The complete chloroplast genome sequence of Lithospermum erythrorhizon: insights into the phylogenetic relationship among Boraginaceae species and the maternal lineages of purple gromwells.</title>
        <authorList>
            <person name="Okada T."/>
            <person name="Watanabe K."/>
        </authorList>
    </citation>
    <scope>NUCLEOTIDE SEQUENCE [LARGE SCALE GENOMIC DNA]</scope>
</reference>
<feature type="domain" description="DDE Tnp4" evidence="3">
    <location>
        <begin position="171"/>
        <end position="242"/>
    </location>
</feature>
<accession>A0AAV3P6U3</accession>
<gene>
    <name evidence="4" type="ORF">LIER_07053</name>
</gene>
<keyword evidence="2" id="KW-0479">Metal-binding</keyword>
<name>A0AAV3P6U3_LITER</name>
<comment type="caution">
    <text evidence="4">The sequence shown here is derived from an EMBL/GenBank/DDBJ whole genome shotgun (WGS) entry which is preliminary data.</text>
</comment>
<keyword evidence="5" id="KW-1185">Reference proteome</keyword>
<dbReference type="AlphaFoldDB" id="A0AAV3P6U3"/>
<dbReference type="Proteomes" id="UP001454036">
    <property type="component" value="Unassembled WGS sequence"/>
</dbReference>
<evidence type="ECO:0000313" key="4">
    <source>
        <dbReference type="EMBL" id="GAA0147325.1"/>
    </source>
</evidence>
<protein>
    <recommendedName>
        <fullName evidence="3">DDE Tnp4 domain-containing protein</fullName>
    </recommendedName>
</protein>